<feature type="transmembrane region" description="Helical" evidence="1">
    <location>
        <begin position="71"/>
        <end position="90"/>
    </location>
</feature>
<dbReference type="Gene3D" id="1.25.40.10">
    <property type="entry name" value="Tetratricopeptide repeat domain"/>
    <property type="match status" value="1"/>
</dbReference>
<evidence type="ECO:0000256" key="1">
    <source>
        <dbReference type="SAM" id="Phobius"/>
    </source>
</evidence>
<protein>
    <recommendedName>
        <fullName evidence="4">Tetratricopeptide repeat protein</fullName>
    </recommendedName>
</protein>
<feature type="transmembrane region" description="Helical" evidence="1">
    <location>
        <begin position="243"/>
        <end position="260"/>
    </location>
</feature>
<feature type="transmembrane region" description="Helical" evidence="1">
    <location>
        <begin position="164"/>
        <end position="183"/>
    </location>
</feature>
<dbReference type="AlphaFoldDB" id="A0AAV3U215"/>
<evidence type="ECO:0008006" key="4">
    <source>
        <dbReference type="Google" id="ProtNLM"/>
    </source>
</evidence>
<keyword evidence="1" id="KW-0812">Transmembrane</keyword>
<dbReference type="EMBL" id="BAABLX010000012">
    <property type="protein sequence ID" value="GAA4941353.1"/>
    <property type="molecule type" value="Genomic_DNA"/>
</dbReference>
<feature type="transmembrane region" description="Helical" evidence="1">
    <location>
        <begin position="204"/>
        <end position="228"/>
    </location>
</feature>
<keyword evidence="1" id="KW-0472">Membrane</keyword>
<comment type="caution">
    <text evidence="2">The sequence shown here is derived from an EMBL/GenBank/DDBJ whole genome shotgun (WGS) entry which is preliminary data.</text>
</comment>
<evidence type="ECO:0000313" key="2">
    <source>
        <dbReference type="EMBL" id="GAA4941353.1"/>
    </source>
</evidence>
<name>A0AAV3U215_9ALTE</name>
<evidence type="ECO:0000313" key="3">
    <source>
        <dbReference type="Proteomes" id="UP001409585"/>
    </source>
</evidence>
<dbReference type="SUPFAM" id="SSF48452">
    <property type="entry name" value="TPR-like"/>
    <property type="match status" value="1"/>
</dbReference>
<accession>A0AAV3U215</accession>
<dbReference type="Proteomes" id="UP001409585">
    <property type="component" value="Unassembled WGS sequence"/>
</dbReference>
<keyword evidence="1" id="KW-1133">Transmembrane helix</keyword>
<keyword evidence="3" id="KW-1185">Reference proteome</keyword>
<dbReference type="RefSeq" id="WP_345420940.1">
    <property type="nucleotide sequence ID" value="NZ_AP031496.1"/>
</dbReference>
<proteinExistence type="predicted"/>
<gene>
    <name evidence="2" type="ORF">GCM10025791_19740</name>
</gene>
<sequence length="459" mass="51419">MSQCKYHPLVASRYHCQQCQSHTCDKCCDENPTGDQDVGRRCFTCGQTVTDMGSAHSAAPFWRRLDKIYRYGLSANALVVIAACSLLTVFSLYNPWLLIIPSIILTRYSFNCLEQTALGSMKAPSLTNSFSGGITLLVQLTVIILLAGGLVAVCAYYLGPNMAALAGFVVLFTLPAIFILLAINGTLGEAISPANIGQMISATGATYIIMLLFIFVMVASVGVINALIGDGHEHVQFFAQNLVANYYTVVVFHLMGYLVFQKQEALGFYASDSDFSREPRTEFEIEQARIEVLVKEGQYEHALDAYRDVLPKHPNNIALWEKCLKLMCFVGTEQQVSRFADQILPRLINKDDDFYIAKIYRDILRKAPQFRPKRSANTLRIAQVLFALGDYRAVAKLLHEFHKRHSEDNREIYAAYDLLANSLERIPGLEPKAKNYRVFLKRLEPSLADTLNKPRPAAF</sequence>
<feature type="transmembrane region" description="Helical" evidence="1">
    <location>
        <begin position="134"/>
        <end position="158"/>
    </location>
</feature>
<organism evidence="2 3">
    <name type="scientific">Halioxenophilus aromaticivorans</name>
    <dbReference type="NCBI Taxonomy" id="1306992"/>
    <lineage>
        <taxon>Bacteria</taxon>
        <taxon>Pseudomonadati</taxon>
        <taxon>Pseudomonadota</taxon>
        <taxon>Gammaproteobacteria</taxon>
        <taxon>Alteromonadales</taxon>
        <taxon>Alteromonadaceae</taxon>
        <taxon>Halioxenophilus</taxon>
    </lineage>
</organism>
<dbReference type="InterPro" id="IPR011990">
    <property type="entry name" value="TPR-like_helical_dom_sf"/>
</dbReference>
<reference evidence="3" key="1">
    <citation type="journal article" date="2019" name="Int. J. Syst. Evol. Microbiol.">
        <title>The Global Catalogue of Microorganisms (GCM) 10K type strain sequencing project: providing services to taxonomists for standard genome sequencing and annotation.</title>
        <authorList>
            <consortium name="The Broad Institute Genomics Platform"/>
            <consortium name="The Broad Institute Genome Sequencing Center for Infectious Disease"/>
            <person name="Wu L."/>
            <person name="Ma J."/>
        </authorList>
    </citation>
    <scope>NUCLEOTIDE SEQUENCE [LARGE SCALE GENOMIC DNA]</scope>
    <source>
        <strain evidence="3">JCM 19134</strain>
    </source>
</reference>